<sequence>MGKQPAPESIDAYLASLSPEVREVLETVRRIVKEEIPEATETIGYQMPAFKVERIFFYFAAFKKHLGIFPPVKGDDALLRELAPYLGPKNNLKFSFDQPVPYELIRRAVRTLAKQYARR</sequence>
<evidence type="ECO:0000259" key="1">
    <source>
        <dbReference type="Pfam" id="PF08818"/>
    </source>
</evidence>
<keyword evidence="3" id="KW-1185">Reference proteome</keyword>
<evidence type="ECO:0000313" key="3">
    <source>
        <dbReference type="Proteomes" id="UP001371305"/>
    </source>
</evidence>
<protein>
    <submittedName>
        <fullName evidence="2">DUF1801 domain-containing protein</fullName>
    </submittedName>
</protein>
<accession>A0ABU9B403</accession>
<dbReference type="InterPro" id="IPR014922">
    <property type="entry name" value="YdhG-like"/>
</dbReference>
<dbReference type="Gene3D" id="3.90.1150.200">
    <property type="match status" value="1"/>
</dbReference>
<organism evidence="2 3">
    <name type="scientific">Luteolibacter soli</name>
    <dbReference type="NCBI Taxonomy" id="3135280"/>
    <lineage>
        <taxon>Bacteria</taxon>
        <taxon>Pseudomonadati</taxon>
        <taxon>Verrucomicrobiota</taxon>
        <taxon>Verrucomicrobiia</taxon>
        <taxon>Verrucomicrobiales</taxon>
        <taxon>Verrucomicrobiaceae</taxon>
        <taxon>Luteolibacter</taxon>
    </lineage>
</organism>
<dbReference type="SUPFAM" id="SSF159888">
    <property type="entry name" value="YdhG-like"/>
    <property type="match status" value="1"/>
</dbReference>
<dbReference type="RefSeq" id="WP_341407316.1">
    <property type="nucleotide sequence ID" value="NZ_JBBUKT010000012.1"/>
</dbReference>
<comment type="caution">
    <text evidence="2">The sequence shown here is derived from an EMBL/GenBank/DDBJ whole genome shotgun (WGS) entry which is preliminary data.</text>
</comment>
<proteinExistence type="predicted"/>
<dbReference type="Proteomes" id="UP001371305">
    <property type="component" value="Unassembled WGS sequence"/>
</dbReference>
<feature type="domain" description="YdhG-like" evidence="1">
    <location>
        <begin position="22"/>
        <end position="110"/>
    </location>
</feature>
<dbReference type="Pfam" id="PF08818">
    <property type="entry name" value="DUF1801"/>
    <property type="match status" value="1"/>
</dbReference>
<gene>
    <name evidence="2" type="ORF">WKV53_23750</name>
</gene>
<name>A0ABU9B403_9BACT</name>
<dbReference type="EMBL" id="JBBUKT010000012">
    <property type="protein sequence ID" value="MEK7953550.1"/>
    <property type="molecule type" value="Genomic_DNA"/>
</dbReference>
<evidence type="ECO:0000313" key="2">
    <source>
        <dbReference type="EMBL" id="MEK7953550.1"/>
    </source>
</evidence>
<reference evidence="2 3" key="1">
    <citation type="submission" date="2024-04" db="EMBL/GenBank/DDBJ databases">
        <title>Luteolibacter sp. isolated from soil.</title>
        <authorList>
            <person name="An J."/>
        </authorList>
    </citation>
    <scope>NUCLEOTIDE SEQUENCE [LARGE SCALE GENOMIC DNA]</scope>
    <source>
        <strain evidence="2 3">Y139</strain>
    </source>
</reference>